<dbReference type="InterPro" id="IPR003148">
    <property type="entry name" value="RCK_N"/>
</dbReference>
<dbReference type="InterPro" id="IPR006036">
    <property type="entry name" value="K_uptake_TrkA"/>
</dbReference>
<accession>A0A644WTJ2</accession>
<dbReference type="InterPro" id="IPR036291">
    <property type="entry name" value="NAD(P)-bd_dom_sf"/>
</dbReference>
<dbReference type="AlphaFoldDB" id="A0A644WTJ2"/>
<evidence type="ECO:0000256" key="3">
    <source>
        <dbReference type="ARBA" id="ARBA00022958"/>
    </source>
</evidence>
<sequence>MQEIKNTKKELYMIAGGSRLGANIASFLSKKNKDVVIIDLNPNAFKKLHPDYSGYTIAGDAVDISALEEAGIKRAYVLIASTDDDNTNIMISQLARIVYDVPNVIARLYSTDLEEIASENDVKVIYPYKLSIETIENFLKDRGCLK</sequence>
<evidence type="ECO:0000256" key="1">
    <source>
        <dbReference type="ARBA" id="ARBA00022448"/>
    </source>
</evidence>
<feature type="domain" description="RCK N-terminal" evidence="5">
    <location>
        <begin position="9"/>
        <end position="124"/>
    </location>
</feature>
<dbReference type="EMBL" id="VSSQ01001314">
    <property type="protein sequence ID" value="MPM07246.1"/>
    <property type="molecule type" value="Genomic_DNA"/>
</dbReference>
<keyword evidence="3" id="KW-0630">Potassium</keyword>
<keyword evidence="1" id="KW-0813">Transport</keyword>
<name>A0A644WTJ2_9ZZZZ</name>
<evidence type="ECO:0000259" key="5">
    <source>
        <dbReference type="PROSITE" id="PS51201"/>
    </source>
</evidence>
<organism evidence="6">
    <name type="scientific">bioreactor metagenome</name>
    <dbReference type="NCBI Taxonomy" id="1076179"/>
    <lineage>
        <taxon>unclassified sequences</taxon>
        <taxon>metagenomes</taxon>
        <taxon>ecological metagenomes</taxon>
    </lineage>
</organism>
<keyword evidence="2" id="KW-0633">Potassium transport</keyword>
<evidence type="ECO:0000256" key="4">
    <source>
        <dbReference type="ARBA" id="ARBA00023065"/>
    </source>
</evidence>
<dbReference type="InterPro" id="IPR050721">
    <property type="entry name" value="Trk_Ktr_HKT_K-transport"/>
</dbReference>
<dbReference type="GO" id="GO:0005886">
    <property type="term" value="C:plasma membrane"/>
    <property type="evidence" value="ECO:0007669"/>
    <property type="project" value="InterPro"/>
</dbReference>
<dbReference type="GO" id="GO:0015079">
    <property type="term" value="F:potassium ion transmembrane transporter activity"/>
    <property type="evidence" value="ECO:0007669"/>
    <property type="project" value="InterPro"/>
</dbReference>
<dbReference type="PRINTS" id="PR00335">
    <property type="entry name" value="KUPTAKETRKA"/>
</dbReference>
<dbReference type="PANTHER" id="PTHR43833">
    <property type="entry name" value="POTASSIUM CHANNEL PROTEIN 2-RELATED-RELATED"/>
    <property type="match status" value="1"/>
</dbReference>
<dbReference type="Pfam" id="PF02254">
    <property type="entry name" value="TrkA_N"/>
    <property type="match status" value="1"/>
</dbReference>
<dbReference type="PROSITE" id="PS51201">
    <property type="entry name" value="RCK_N"/>
    <property type="match status" value="1"/>
</dbReference>
<dbReference type="SUPFAM" id="SSF51735">
    <property type="entry name" value="NAD(P)-binding Rossmann-fold domains"/>
    <property type="match status" value="1"/>
</dbReference>
<evidence type="ECO:0000313" key="6">
    <source>
        <dbReference type="EMBL" id="MPM07246.1"/>
    </source>
</evidence>
<protein>
    <submittedName>
        <fullName evidence="6">Trk system potassium uptake protein TrkA</fullName>
    </submittedName>
</protein>
<dbReference type="Gene3D" id="3.40.50.720">
    <property type="entry name" value="NAD(P)-binding Rossmann-like Domain"/>
    <property type="match status" value="1"/>
</dbReference>
<evidence type="ECO:0000256" key="2">
    <source>
        <dbReference type="ARBA" id="ARBA00022538"/>
    </source>
</evidence>
<reference evidence="6" key="1">
    <citation type="submission" date="2019-08" db="EMBL/GenBank/DDBJ databases">
        <authorList>
            <person name="Kucharzyk K."/>
            <person name="Murdoch R.W."/>
            <person name="Higgins S."/>
            <person name="Loffler F."/>
        </authorList>
    </citation>
    <scope>NUCLEOTIDE SEQUENCE</scope>
</reference>
<comment type="caution">
    <text evidence="6">The sequence shown here is derived from an EMBL/GenBank/DDBJ whole genome shotgun (WGS) entry which is preliminary data.</text>
</comment>
<proteinExistence type="predicted"/>
<dbReference type="PANTHER" id="PTHR43833:SF5">
    <property type="entry name" value="TRK SYSTEM POTASSIUM UPTAKE PROTEIN TRKA"/>
    <property type="match status" value="1"/>
</dbReference>
<gene>
    <name evidence="6" type="primary">trkA_17</name>
    <name evidence="6" type="ORF">SDC9_53552</name>
</gene>
<keyword evidence="4" id="KW-0406">Ion transport</keyword>